<reference evidence="12 13" key="1">
    <citation type="submission" date="2024-06" db="EMBL/GenBank/DDBJ databases">
        <title>Sorghum-associated microbial communities from plants grown in Nebraska, USA.</title>
        <authorList>
            <person name="Schachtman D."/>
        </authorList>
    </citation>
    <scope>NUCLEOTIDE SEQUENCE [LARGE SCALE GENOMIC DNA]</scope>
    <source>
        <strain evidence="12 13">2857</strain>
    </source>
</reference>
<dbReference type="PROSITE" id="PS51202">
    <property type="entry name" value="RCK_C"/>
    <property type="match status" value="1"/>
</dbReference>
<gene>
    <name evidence="12" type="ORF">ABIE21_001264</name>
</gene>
<dbReference type="PANTHER" id="PTHR31563:SF10">
    <property type="entry name" value="ION CHANNEL POLLUX-RELATED"/>
    <property type="match status" value="1"/>
</dbReference>
<organism evidence="12 13">
    <name type="scientific">Conyzicola nivalis</name>
    <dbReference type="NCBI Taxonomy" id="1477021"/>
    <lineage>
        <taxon>Bacteria</taxon>
        <taxon>Bacillati</taxon>
        <taxon>Actinomycetota</taxon>
        <taxon>Actinomycetes</taxon>
        <taxon>Micrococcales</taxon>
        <taxon>Microbacteriaceae</taxon>
        <taxon>Conyzicola</taxon>
    </lineage>
</organism>
<proteinExistence type="inferred from homology"/>
<dbReference type="PANTHER" id="PTHR31563">
    <property type="entry name" value="ION CHANNEL POLLUX-RELATED"/>
    <property type="match status" value="1"/>
</dbReference>
<dbReference type="SUPFAM" id="SSF116726">
    <property type="entry name" value="TrkA C-terminal domain-like"/>
    <property type="match status" value="1"/>
</dbReference>
<evidence type="ECO:0000256" key="3">
    <source>
        <dbReference type="ARBA" id="ARBA00022448"/>
    </source>
</evidence>
<evidence type="ECO:0000313" key="12">
    <source>
        <dbReference type="EMBL" id="MET4581774.1"/>
    </source>
</evidence>
<evidence type="ECO:0000256" key="1">
    <source>
        <dbReference type="ARBA" id="ARBA00004127"/>
    </source>
</evidence>
<evidence type="ECO:0000259" key="11">
    <source>
        <dbReference type="PROSITE" id="PS51202"/>
    </source>
</evidence>
<dbReference type="PROSITE" id="PS51201">
    <property type="entry name" value="RCK_N"/>
    <property type="match status" value="1"/>
</dbReference>
<accession>A0ABV2QL46</accession>
<evidence type="ECO:0000256" key="4">
    <source>
        <dbReference type="ARBA" id="ARBA00022692"/>
    </source>
</evidence>
<dbReference type="InterPro" id="IPR036721">
    <property type="entry name" value="RCK_C_sf"/>
</dbReference>
<dbReference type="InterPro" id="IPR010420">
    <property type="entry name" value="CASTOR/POLLUX/SYM8_dom"/>
</dbReference>
<feature type="domain" description="RCK C-terminal" evidence="11">
    <location>
        <begin position="287"/>
        <end position="370"/>
    </location>
</feature>
<dbReference type="Gene3D" id="3.30.70.1450">
    <property type="entry name" value="Regulator of K+ conductance, C-terminal domain"/>
    <property type="match status" value="1"/>
</dbReference>
<feature type="transmembrane region" description="Helical" evidence="9">
    <location>
        <begin position="21"/>
        <end position="47"/>
    </location>
</feature>
<name>A0ABV2QL46_9MICO</name>
<evidence type="ECO:0000256" key="6">
    <source>
        <dbReference type="ARBA" id="ARBA00023065"/>
    </source>
</evidence>
<evidence type="ECO:0000256" key="9">
    <source>
        <dbReference type="SAM" id="Phobius"/>
    </source>
</evidence>
<keyword evidence="7 9" id="KW-0472">Membrane</keyword>
<dbReference type="Gene3D" id="3.40.50.720">
    <property type="entry name" value="NAD(P)-binding Rossmann-like Domain"/>
    <property type="match status" value="2"/>
</dbReference>
<keyword evidence="5 9" id="KW-1133">Transmembrane helix</keyword>
<keyword evidence="8 12" id="KW-0407">Ion channel</keyword>
<dbReference type="InterPro" id="IPR044849">
    <property type="entry name" value="CASTOR/POLLUX/SYM8-like"/>
</dbReference>
<dbReference type="InterPro" id="IPR006037">
    <property type="entry name" value="RCK_C"/>
</dbReference>
<feature type="domain" description="RCK N-terminal" evidence="10">
    <location>
        <begin position="385"/>
        <end position="518"/>
    </location>
</feature>
<dbReference type="InterPro" id="IPR036291">
    <property type="entry name" value="NAD(P)-bd_dom_sf"/>
</dbReference>
<dbReference type="InterPro" id="IPR003148">
    <property type="entry name" value="RCK_N"/>
</dbReference>
<dbReference type="SUPFAM" id="SSF51735">
    <property type="entry name" value="NAD(P)-binding Rossmann-fold domains"/>
    <property type="match status" value="2"/>
</dbReference>
<evidence type="ECO:0000256" key="5">
    <source>
        <dbReference type="ARBA" id="ARBA00022989"/>
    </source>
</evidence>
<evidence type="ECO:0000256" key="7">
    <source>
        <dbReference type="ARBA" id="ARBA00023136"/>
    </source>
</evidence>
<comment type="caution">
    <text evidence="12">The sequence shown here is derived from an EMBL/GenBank/DDBJ whole genome shotgun (WGS) entry which is preliminary data.</text>
</comment>
<dbReference type="Proteomes" id="UP001549257">
    <property type="component" value="Unassembled WGS sequence"/>
</dbReference>
<dbReference type="Pfam" id="PF02254">
    <property type="entry name" value="TrkA_N"/>
    <property type="match status" value="1"/>
</dbReference>
<protein>
    <submittedName>
        <fullName evidence="12">Voltage-gated potassium channel Kch</fullName>
    </submittedName>
</protein>
<evidence type="ECO:0000259" key="10">
    <source>
        <dbReference type="PROSITE" id="PS51201"/>
    </source>
</evidence>
<keyword evidence="6" id="KW-0406">Ion transport</keyword>
<comment type="subcellular location">
    <subcellularLocation>
        <location evidence="1">Endomembrane system</location>
        <topology evidence="1">Multi-pass membrane protein</topology>
    </subcellularLocation>
</comment>
<dbReference type="Pfam" id="PF06241">
    <property type="entry name" value="Castor_Poll_mid"/>
    <property type="match status" value="1"/>
</dbReference>
<dbReference type="EMBL" id="JBEPSJ010000001">
    <property type="protein sequence ID" value="MET4581774.1"/>
    <property type="molecule type" value="Genomic_DNA"/>
</dbReference>
<keyword evidence="13" id="KW-1185">Reference proteome</keyword>
<evidence type="ECO:0000256" key="8">
    <source>
        <dbReference type="ARBA" id="ARBA00023303"/>
    </source>
</evidence>
<dbReference type="RefSeq" id="WP_354023937.1">
    <property type="nucleotide sequence ID" value="NZ_JBEPSJ010000001.1"/>
</dbReference>
<keyword evidence="4 9" id="KW-0812">Transmembrane</keyword>
<evidence type="ECO:0000256" key="2">
    <source>
        <dbReference type="ARBA" id="ARBA00008577"/>
    </source>
</evidence>
<dbReference type="GO" id="GO:0034220">
    <property type="term" value="P:monoatomic ion transmembrane transport"/>
    <property type="evidence" value="ECO:0007669"/>
    <property type="project" value="UniProtKB-KW"/>
</dbReference>
<comment type="similarity">
    <text evidence="2">Belongs to the castor/pollux (TC 1.A.1.23) family.</text>
</comment>
<feature type="transmembrane region" description="Helical" evidence="9">
    <location>
        <begin position="86"/>
        <end position="110"/>
    </location>
</feature>
<keyword evidence="3" id="KW-0813">Transport</keyword>
<evidence type="ECO:0000313" key="13">
    <source>
        <dbReference type="Proteomes" id="UP001549257"/>
    </source>
</evidence>
<sequence length="624" mass="67819">MNKTGFGERFRYWFDGVMSKGTIAIIGLLALVTVAFIAVIAAVVAIFRLGPEGDPEMSFSEAMWGSLMRTLDSGTMGGDAGTGYRVLMLIVTIGGVVVVASLIGIISGAFDSKVEDLRKGRSKVLENDHTLILGWSSKVFPIVSELVVANESRKRPVVVILADRDKVEMEDELRAQLPATGKTRIIVRSGDPMNLRDLEISNPHTARSIIILAEEVGDDPDAIVIKTALALTNNPNRKAGDYHIVGEVQEPASMEAARLVGRHEAHWVLASDLISRITVQSCRQSGLSVVYTELLDFDGDEIYFSRQPELVGKSYFAAQLSFSDSSVIGLVKGGAVMINPDADTVVESGDELILIAEDDSAIRVSAPAAADIAAIAPFTALTHAPERTLVLGFNAGLHAMVRELSEYVAFGSEVVVVADVETPEFEQFRNMAVRFTRADATNRAVLDALEVAGFDHVIVLAYKETLDTQRADAKTLITLLQLRDIEEKAGIDLNIVSEMLDDRNRELAEVTKADDFIVSDKLISLMLSQVSENKQLTEVFETLFSSAGSEVYLRPFENYIVAGAEVDFYTVLEAARQRGETAIGYRSAARSRSAADAYGVTINPRKHDAIRFAAGDKIIVLAED</sequence>